<sequence>MTTTITAAVSRGAQSPFTIENLDLDDPRPDEVVVRIGATGLCHSDIAALDHPMLEWPAVLGHEGAGVVERVGDHVTDVKVGDHVATSFAWCGHCAACLQGRPTRCASMRELNFSGVRADGSHLLHTEDGAPVSGRFMGQSAFASHVLVPASSVIVVPDDLDPVIVAGLGCALQTGAGSILNALRVTAGDHVVISGAGSVGLAAVMAARAAGATRIVAVDMLPSRRDLASRVGATHTVDGAREDLAAAIHEALGGPADVAFDASGAPDAVLADVTVLKADGRIALAAGGFSKAAQSPVATGKSVVNVLVGDQMPHVFIPRLIDLYRSGLIDLDAVITRYPLADIDRALADTRAGTTAKAILIP</sequence>
<dbReference type="Proteomes" id="UP000831786">
    <property type="component" value="Chromosome"/>
</dbReference>
<dbReference type="PANTHER" id="PTHR43350:SF2">
    <property type="entry name" value="GROES-LIKE ZINC-BINDING ALCOHOL DEHYDROGENASE FAMILY PROTEIN"/>
    <property type="match status" value="1"/>
</dbReference>
<dbReference type="InterPro" id="IPR002328">
    <property type="entry name" value="ADH_Zn_CS"/>
</dbReference>
<gene>
    <name evidence="8" type="ORF">MUN78_11885</name>
</gene>
<comment type="similarity">
    <text evidence="2 6">Belongs to the zinc-containing alcohol dehydrogenase family.</text>
</comment>
<name>A0ABY4FI87_9MICO</name>
<keyword evidence="3 6" id="KW-0479">Metal-binding</keyword>
<reference evidence="8 9" key="1">
    <citation type="submission" date="2022-04" db="EMBL/GenBank/DDBJ databases">
        <title>Leucobacter sp. isolated from rhizosphere of garlic.</title>
        <authorList>
            <person name="Won M."/>
            <person name="Lee C.-M."/>
            <person name="Woen H.-Y."/>
            <person name="Kwon S.-W."/>
        </authorList>
    </citation>
    <scope>NUCLEOTIDE SEQUENCE [LARGE SCALE GENOMIC DNA]</scope>
    <source>
        <strain evidence="8 9">H21R-40</strain>
    </source>
</reference>
<dbReference type="Pfam" id="PF08240">
    <property type="entry name" value="ADH_N"/>
    <property type="match status" value="1"/>
</dbReference>
<dbReference type="CDD" id="cd08278">
    <property type="entry name" value="benzyl_alcohol_DH"/>
    <property type="match status" value="1"/>
</dbReference>
<keyword evidence="4 6" id="KW-0862">Zinc</keyword>
<dbReference type="InterPro" id="IPR036291">
    <property type="entry name" value="NAD(P)-bd_dom_sf"/>
</dbReference>
<dbReference type="InterPro" id="IPR011032">
    <property type="entry name" value="GroES-like_sf"/>
</dbReference>
<dbReference type="InterPro" id="IPR020843">
    <property type="entry name" value="ER"/>
</dbReference>
<dbReference type="PANTHER" id="PTHR43350">
    <property type="entry name" value="NAD-DEPENDENT ALCOHOL DEHYDROGENASE"/>
    <property type="match status" value="1"/>
</dbReference>
<dbReference type="Gene3D" id="3.90.180.10">
    <property type="entry name" value="Medium-chain alcohol dehydrogenases, catalytic domain"/>
    <property type="match status" value="1"/>
</dbReference>
<evidence type="ECO:0000313" key="9">
    <source>
        <dbReference type="Proteomes" id="UP000831786"/>
    </source>
</evidence>
<dbReference type="Pfam" id="PF00107">
    <property type="entry name" value="ADH_zinc_N"/>
    <property type="match status" value="1"/>
</dbReference>
<evidence type="ECO:0000256" key="3">
    <source>
        <dbReference type="ARBA" id="ARBA00022723"/>
    </source>
</evidence>
<keyword evidence="9" id="KW-1185">Reference proteome</keyword>
<protein>
    <submittedName>
        <fullName evidence="8">NAD(P)-dependent alcohol dehydrogenase</fullName>
    </submittedName>
</protein>
<feature type="domain" description="Enoyl reductase (ER)" evidence="7">
    <location>
        <begin position="12"/>
        <end position="360"/>
    </location>
</feature>
<evidence type="ECO:0000313" key="8">
    <source>
        <dbReference type="EMBL" id="UOQ56374.1"/>
    </source>
</evidence>
<dbReference type="PROSITE" id="PS00059">
    <property type="entry name" value="ADH_ZINC"/>
    <property type="match status" value="1"/>
</dbReference>
<evidence type="ECO:0000256" key="2">
    <source>
        <dbReference type="ARBA" id="ARBA00008072"/>
    </source>
</evidence>
<keyword evidence="5" id="KW-0560">Oxidoreductase</keyword>
<comment type="cofactor">
    <cofactor evidence="1 6">
        <name>Zn(2+)</name>
        <dbReference type="ChEBI" id="CHEBI:29105"/>
    </cofactor>
</comment>
<dbReference type="SMART" id="SM00829">
    <property type="entry name" value="PKS_ER"/>
    <property type="match status" value="1"/>
</dbReference>
<evidence type="ECO:0000259" key="7">
    <source>
        <dbReference type="SMART" id="SM00829"/>
    </source>
</evidence>
<evidence type="ECO:0000256" key="4">
    <source>
        <dbReference type="ARBA" id="ARBA00022833"/>
    </source>
</evidence>
<accession>A0ABY4FI87</accession>
<organism evidence="8 9">
    <name type="scientific">Leucobacter allii</name>
    <dbReference type="NCBI Taxonomy" id="2932247"/>
    <lineage>
        <taxon>Bacteria</taxon>
        <taxon>Bacillati</taxon>
        <taxon>Actinomycetota</taxon>
        <taxon>Actinomycetes</taxon>
        <taxon>Micrococcales</taxon>
        <taxon>Microbacteriaceae</taxon>
        <taxon>Leucobacter</taxon>
    </lineage>
</organism>
<dbReference type="Gene3D" id="3.40.50.720">
    <property type="entry name" value="NAD(P)-binding Rossmann-like Domain"/>
    <property type="match status" value="1"/>
</dbReference>
<dbReference type="SUPFAM" id="SSF51735">
    <property type="entry name" value="NAD(P)-binding Rossmann-fold domains"/>
    <property type="match status" value="1"/>
</dbReference>
<evidence type="ECO:0000256" key="5">
    <source>
        <dbReference type="ARBA" id="ARBA00023002"/>
    </source>
</evidence>
<dbReference type="RefSeq" id="WP_244726663.1">
    <property type="nucleotide sequence ID" value="NZ_CP095045.1"/>
</dbReference>
<proteinExistence type="inferred from homology"/>
<evidence type="ECO:0000256" key="6">
    <source>
        <dbReference type="RuleBase" id="RU361277"/>
    </source>
</evidence>
<dbReference type="SUPFAM" id="SSF50129">
    <property type="entry name" value="GroES-like"/>
    <property type="match status" value="1"/>
</dbReference>
<evidence type="ECO:0000256" key="1">
    <source>
        <dbReference type="ARBA" id="ARBA00001947"/>
    </source>
</evidence>
<dbReference type="InterPro" id="IPR013154">
    <property type="entry name" value="ADH-like_N"/>
</dbReference>
<dbReference type="EMBL" id="CP095045">
    <property type="protein sequence ID" value="UOQ56374.1"/>
    <property type="molecule type" value="Genomic_DNA"/>
</dbReference>
<dbReference type="InterPro" id="IPR013149">
    <property type="entry name" value="ADH-like_C"/>
</dbReference>